<dbReference type="RefSeq" id="WP_096349825.1">
    <property type="nucleotide sequence ID" value="NZ_AP017313.1"/>
</dbReference>
<dbReference type="EMBL" id="AP017313">
    <property type="protein sequence ID" value="BAU52505.1"/>
    <property type="molecule type" value="Genomic_DNA"/>
</dbReference>
<dbReference type="OrthoDB" id="849973at2"/>
<proteinExistence type="predicted"/>
<dbReference type="Proteomes" id="UP000218263">
    <property type="component" value="Chromosome"/>
</dbReference>
<keyword evidence="2" id="KW-1185">Reference proteome</keyword>
<protein>
    <submittedName>
        <fullName evidence="1">Uncharacterized protein</fullName>
    </submittedName>
</protein>
<reference evidence="1 2" key="1">
    <citation type="submission" date="2015-12" db="EMBL/GenBank/DDBJ databases">
        <title>Genome sequence of Mucilaginibacter gotjawali.</title>
        <authorList>
            <person name="Lee J.S."/>
            <person name="Lee K.C."/>
            <person name="Kim K.K."/>
            <person name="Lee B.W."/>
        </authorList>
    </citation>
    <scope>NUCLEOTIDE SEQUENCE [LARGE SCALE GENOMIC DNA]</scope>
    <source>
        <strain evidence="1 2">SA3-7</strain>
    </source>
</reference>
<gene>
    <name evidence="1" type="ORF">MgSA37_00666</name>
</gene>
<evidence type="ECO:0000313" key="2">
    <source>
        <dbReference type="Proteomes" id="UP000218263"/>
    </source>
</evidence>
<evidence type="ECO:0000313" key="1">
    <source>
        <dbReference type="EMBL" id="BAU52505.1"/>
    </source>
</evidence>
<accession>A0A110B0T2</accession>
<organism evidence="1 2">
    <name type="scientific">Mucilaginibacter gotjawali</name>
    <dbReference type="NCBI Taxonomy" id="1550579"/>
    <lineage>
        <taxon>Bacteria</taxon>
        <taxon>Pseudomonadati</taxon>
        <taxon>Bacteroidota</taxon>
        <taxon>Sphingobacteriia</taxon>
        <taxon>Sphingobacteriales</taxon>
        <taxon>Sphingobacteriaceae</taxon>
        <taxon>Mucilaginibacter</taxon>
    </lineage>
</organism>
<sequence>MRKNFFVILALLTIGYFSCNKNPYRAAPPLTAYSYFPQTYGSTWRYRDSVFGEASNPLAIFGVKNDTLTYTMNGATTDFNSKICYDVDVSSRLFPRHIADYFVSKHIYELIEPSLAFGLIDLQILNDTAHAGYTWNSTPSLTTLLHNSPVRAINTIVETDMTKIEAGRIYTSVTHTAINFQINVNNQGFYNIAHFDFYLAGDVGIIEKDAYYYGYLNETQTIVDFHIK</sequence>
<dbReference type="AlphaFoldDB" id="A0A110B0T2"/>
<dbReference type="KEGG" id="mgot:MgSA37_00666"/>
<name>A0A110B0T2_9SPHI</name>